<evidence type="ECO:0000313" key="1">
    <source>
        <dbReference type="EMBL" id="EAQ79441.1"/>
    </source>
</evidence>
<evidence type="ECO:0000313" key="2">
    <source>
        <dbReference type="Proteomes" id="UP000004358"/>
    </source>
</evidence>
<protein>
    <submittedName>
        <fullName evidence="1">Uncharacterized protein</fullName>
    </submittedName>
</protein>
<proteinExistence type="predicted"/>
<comment type="caution">
    <text evidence="1">The sequence shown here is derived from an EMBL/GenBank/DDBJ whole genome shotgun (WGS) entry which is preliminary data.</text>
</comment>
<dbReference type="HOGENOM" id="CLU_3426409_0_0_0"/>
<organism evidence="1 2">
    <name type="scientific">Blastopirellula marina DSM 3645</name>
    <dbReference type="NCBI Taxonomy" id="314230"/>
    <lineage>
        <taxon>Bacteria</taxon>
        <taxon>Pseudomonadati</taxon>
        <taxon>Planctomycetota</taxon>
        <taxon>Planctomycetia</taxon>
        <taxon>Pirellulales</taxon>
        <taxon>Pirellulaceae</taxon>
        <taxon>Blastopirellula</taxon>
    </lineage>
</organism>
<name>A3ZVU5_9BACT</name>
<accession>A3ZVU5</accession>
<dbReference type="AlphaFoldDB" id="A3ZVU5"/>
<sequence>MLVFWHLSIIWSAMIRRLHRS</sequence>
<gene>
    <name evidence="1" type="ORF">DSM3645_03158</name>
</gene>
<dbReference type="Proteomes" id="UP000004358">
    <property type="component" value="Unassembled WGS sequence"/>
</dbReference>
<dbReference type="EMBL" id="AANZ01000014">
    <property type="protein sequence ID" value="EAQ79441.1"/>
    <property type="molecule type" value="Genomic_DNA"/>
</dbReference>
<reference evidence="1 2" key="1">
    <citation type="submission" date="2006-02" db="EMBL/GenBank/DDBJ databases">
        <authorList>
            <person name="Amann R."/>
            <person name="Ferriera S."/>
            <person name="Johnson J."/>
            <person name="Kravitz S."/>
            <person name="Halpern A."/>
            <person name="Remington K."/>
            <person name="Beeson K."/>
            <person name="Tran B."/>
            <person name="Rogers Y.-H."/>
            <person name="Friedman R."/>
            <person name="Venter J.C."/>
        </authorList>
    </citation>
    <scope>NUCLEOTIDE SEQUENCE [LARGE SCALE GENOMIC DNA]</scope>
    <source>
        <strain evidence="1 2">DSM 3645</strain>
    </source>
</reference>